<gene>
    <name evidence="8" type="ORF">KOW79_018851</name>
</gene>
<evidence type="ECO:0000256" key="2">
    <source>
        <dbReference type="ARBA" id="ARBA00022771"/>
    </source>
</evidence>
<proteinExistence type="predicted"/>
<accession>A0A9D3N6W6</accession>
<evidence type="ECO:0000313" key="9">
    <source>
        <dbReference type="Proteomes" id="UP000824219"/>
    </source>
</evidence>
<dbReference type="GO" id="GO:0043122">
    <property type="term" value="P:regulation of canonical NF-kappaB signal transduction"/>
    <property type="evidence" value="ECO:0007669"/>
    <property type="project" value="TreeGrafter"/>
</dbReference>
<dbReference type="SUPFAM" id="SSF49599">
    <property type="entry name" value="TRAF domain-like"/>
    <property type="match status" value="1"/>
</dbReference>
<evidence type="ECO:0000256" key="6">
    <source>
        <dbReference type="SAM" id="MobiDB-lite"/>
    </source>
</evidence>
<name>A0A9D3N6W6_9TELE</name>
<evidence type="ECO:0000313" key="8">
    <source>
        <dbReference type="EMBL" id="KAG7317816.1"/>
    </source>
</evidence>
<dbReference type="InterPro" id="IPR001841">
    <property type="entry name" value="Znf_RING"/>
</dbReference>
<dbReference type="InterPro" id="IPR017907">
    <property type="entry name" value="Znf_RING_CS"/>
</dbReference>
<dbReference type="PROSITE" id="PS50089">
    <property type="entry name" value="ZF_RING_2"/>
    <property type="match status" value="1"/>
</dbReference>
<keyword evidence="1" id="KW-0479">Metal-binding</keyword>
<dbReference type="EMBL" id="JAHKSW010000023">
    <property type="protein sequence ID" value="KAG7317816.1"/>
    <property type="molecule type" value="Genomic_DNA"/>
</dbReference>
<comment type="caution">
    <text evidence="8">The sequence shown here is derived from an EMBL/GenBank/DDBJ whole genome shotgun (WGS) entry which is preliminary data.</text>
</comment>
<feature type="coiled-coil region" evidence="5">
    <location>
        <begin position="249"/>
        <end position="276"/>
    </location>
</feature>
<evidence type="ECO:0000256" key="4">
    <source>
        <dbReference type="PROSITE-ProRule" id="PRU00175"/>
    </source>
</evidence>
<evidence type="ECO:0000256" key="5">
    <source>
        <dbReference type="SAM" id="Coils"/>
    </source>
</evidence>
<evidence type="ECO:0000256" key="3">
    <source>
        <dbReference type="ARBA" id="ARBA00022833"/>
    </source>
</evidence>
<dbReference type="GO" id="GO:0008270">
    <property type="term" value="F:zinc ion binding"/>
    <property type="evidence" value="ECO:0007669"/>
    <property type="project" value="UniProtKB-KW"/>
</dbReference>
<dbReference type="Gene3D" id="3.30.40.10">
    <property type="entry name" value="Zinc/RING finger domain, C3HC4 (zinc finger)"/>
    <property type="match status" value="2"/>
</dbReference>
<evidence type="ECO:0000259" key="7">
    <source>
        <dbReference type="PROSITE" id="PS50089"/>
    </source>
</evidence>
<feature type="region of interest" description="Disordered" evidence="6">
    <location>
        <begin position="279"/>
        <end position="299"/>
    </location>
</feature>
<keyword evidence="9" id="KW-1185">Reference proteome</keyword>
<keyword evidence="3" id="KW-0862">Zinc</keyword>
<dbReference type="Pfam" id="PF13923">
    <property type="entry name" value="zf-C3HC4_2"/>
    <property type="match status" value="1"/>
</dbReference>
<keyword evidence="2 4" id="KW-0863">Zinc-finger</keyword>
<dbReference type="PANTHER" id="PTHR10131">
    <property type="entry name" value="TNF RECEPTOR ASSOCIATED FACTOR"/>
    <property type="match status" value="1"/>
</dbReference>
<dbReference type="SMART" id="SM00184">
    <property type="entry name" value="RING"/>
    <property type="match status" value="1"/>
</dbReference>
<dbReference type="Proteomes" id="UP000824219">
    <property type="component" value="Linkage Group LG23"/>
</dbReference>
<dbReference type="PANTHER" id="PTHR10131:SF157">
    <property type="entry name" value="RECEPTOR-ASSOCIATED FACTOR, PUTATIVE-RELATED"/>
    <property type="match status" value="1"/>
</dbReference>
<feature type="domain" description="RING-type" evidence="7">
    <location>
        <begin position="31"/>
        <end position="69"/>
    </location>
</feature>
<reference evidence="8 9" key="1">
    <citation type="submission" date="2021-06" db="EMBL/GenBank/DDBJ databases">
        <title>Chromosome-level genome assembly of the red-tail catfish (Hemibagrus wyckioides).</title>
        <authorList>
            <person name="Shao F."/>
        </authorList>
    </citation>
    <scope>NUCLEOTIDE SEQUENCE [LARGE SCALE GENOMIC DNA]</scope>
    <source>
        <strain evidence="8">EC202008001</strain>
        <tissue evidence="8">Blood</tissue>
    </source>
</reference>
<dbReference type="SUPFAM" id="SSF57850">
    <property type="entry name" value="RING/U-box"/>
    <property type="match status" value="1"/>
</dbReference>
<keyword evidence="5" id="KW-0175">Coiled coil</keyword>
<dbReference type="InterPro" id="IPR013083">
    <property type="entry name" value="Znf_RING/FYVE/PHD"/>
</dbReference>
<dbReference type="OrthoDB" id="9049620at2759"/>
<protein>
    <recommendedName>
        <fullName evidence="7">RING-type domain-containing protein</fullName>
    </recommendedName>
</protein>
<dbReference type="AlphaFoldDB" id="A0A9D3N6W6"/>
<evidence type="ECO:0000256" key="1">
    <source>
        <dbReference type="ARBA" id="ARBA00022723"/>
    </source>
</evidence>
<organism evidence="8 9">
    <name type="scientific">Hemibagrus wyckioides</name>
    <dbReference type="NCBI Taxonomy" id="337641"/>
    <lineage>
        <taxon>Eukaryota</taxon>
        <taxon>Metazoa</taxon>
        <taxon>Chordata</taxon>
        <taxon>Craniata</taxon>
        <taxon>Vertebrata</taxon>
        <taxon>Euteleostomi</taxon>
        <taxon>Actinopterygii</taxon>
        <taxon>Neopterygii</taxon>
        <taxon>Teleostei</taxon>
        <taxon>Ostariophysi</taxon>
        <taxon>Siluriformes</taxon>
        <taxon>Bagridae</taxon>
        <taxon>Hemibagrus</taxon>
    </lineage>
</organism>
<dbReference type="PROSITE" id="PS00518">
    <property type="entry name" value="ZF_RING_1"/>
    <property type="match status" value="1"/>
</dbReference>
<sequence>MGRKAGGITWSGSMGYDVERFVGYVNEGLLCCVCRDVLEDPLQAPCEHAFCSTCIHAWLVNHQNCPEDRLPLSIANLRPLYRYMRNDLARLQVKCTYRTQGCEVICTLESIHRHEEQCYFALFNCSNAGEEYLCYRCGCPVQVSQNSLDAHLCVCEYRNRVCGRGCGYTLSNTEEAQHNCISELRTELDLLRTELDCKVEEVRREMETRLDSQRRHMVQKESLLRNEVDELKGQLSRVVSDVCALLGAERTRRQELERAELEKAELLERLKNEVLKPGTASQTVMRHDEEHRKQNPHSLTLDCLKKKSRDVTVL</sequence>